<dbReference type="NCBIfam" id="TIGR00536">
    <property type="entry name" value="hemK_fam"/>
    <property type="match status" value="1"/>
</dbReference>
<dbReference type="InterPro" id="IPR050320">
    <property type="entry name" value="N5-glutamine_MTase"/>
</dbReference>
<name>A0A4D9DDG9_9SAUR</name>
<dbReference type="SUPFAM" id="SSF53335">
    <property type="entry name" value="S-adenosyl-L-methionine-dependent methyltransferases"/>
    <property type="match status" value="1"/>
</dbReference>
<dbReference type="InterPro" id="IPR041698">
    <property type="entry name" value="Methyltransf_25"/>
</dbReference>
<evidence type="ECO:0000256" key="2">
    <source>
        <dbReference type="ARBA" id="ARBA00022679"/>
    </source>
</evidence>
<reference evidence="5 6" key="1">
    <citation type="submission" date="2019-04" db="EMBL/GenBank/DDBJ databases">
        <title>Draft genome of the big-headed turtle Platysternon megacephalum.</title>
        <authorList>
            <person name="Gong S."/>
        </authorList>
    </citation>
    <scope>NUCLEOTIDE SEQUENCE [LARGE SCALE GENOMIC DNA]</scope>
    <source>
        <strain evidence="5">DO16091913</strain>
        <tissue evidence="5">Muscle</tissue>
    </source>
</reference>
<dbReference type="GO" id="GO:0032259">
    <property type="term" value="P:methylation"/>
    <property type="evidence" value="ECO:0007669"/>
    <property type="project" value="UniProtKB-KW"/>
</dbReference>
<keyword evidence="1" id="KW-0489">Methyltransferase</keyword>
<dbReference type="InterPro" id="IPR004556">
    <property type="entry name" value="HemK-like"/>
</dbReference>
<feature type="domain" description="Methyltransferase" evidence="4">
    <location>
        <begin position="56"/>
        <end position="142"/>
    </location>
</feature>
<gene>
    <name evidence="5" type="ORF">DR999_PMT23447</name>
</gene>
<dbReference type="OrthoDB" id="269872at2759"/>
<dbReference type="Gene3D" id="3.40.50.150">
    <property type="entry name" value="Vaccinia Virus protein VP39"/>
    <property type="match status" value="1"/>
</dbReference>
<dbReference type="AlphaFoldDB" id="A0A4D9DDG9"/>
<dbReference type="InterPro" id="IPR002052">
    <property type="entry name" value="DNA_methylase_N6_adenine_CS"/>
</dbReference>
<dbReference type="EMBL" id="QXTE01013737">
    <property type="protein sequence ID" value="TFJ95128.1"/>
    <property type="molecule type" value="Genomic_DNA"/>
</dbReference>
<organism evidence="5 6">
    <name type="scientific">Platysternon megacephalum</name>
    <name type="common">big-headed turtle</name>
    <dbReference type="NCBI Taxonomy" id="55544"/>
    <lineage>
        <taxon>Eukaryota</taxon>
        <taxon>Metazoa</taxon>
        <taxon>Chordata</taxon>
        <taxon>Craniata</taxon>
        <taxon>Vertebrata</taxon>
        <taxon>Euteleostomi</taxon>
        <taxon>Archelosauria</taxon>
        <taxon>Testudinata</taxon>
        <taxon>Testudines</taxon>
        <taxon>Cryptodira</taxon>
        <taxon>Durocryptodira</taxon>
        <taxon>Testudinoidea</taxon>
        <taxon>Platysternidae</taxon>
        <taxon>Platysternon</taxon>
    </lineage>
</organism>
<keyword evidence="6" id="KW-1185">Reference proteome</keyword>
<dbReference type="CDD" id="cd02440">
    <property type="entry name" value="AdoMet_MTases"/>
    <property type="match status" value="1"/>
</dbReference>
<dbReference type="GO" id="GO:0003676">
    <property type="term" value="F:nucleic acid binding"/>
    <property type="evidence" value="ECO:0007669"/>
    <property type="project" value="InterPro"/>
</dbReference>
<dbReference type="InterPro" id="IPR029063">
    <property type="entry name" value="SAM-dependent_MTases_sf"/>
</dbReference>
<evidence type="ECO:0000313" key="6">
    <source>
        <dbReference type="Proteomes" id="UP000297703"/>
    </source>
</evidence>
<dbReference type="Pfam" id="PF13649">
    <property type="entry name" value="Methyltransf_25"/>
    <property type="match status" value="1"/>
</dbReference>
<evidence type="ECO:0000259" key="4">
    <source>
        <dbReference type="Pfam" id="PF13649"/>
    </source>
</evidence>
<reference evidence="5 6" key="2">
    <citation type="submission" date="2019-04" db="EMBL/GenBank/DDBJ databases">
        <title>The genome sequence of big-headed turtle.</title>
        <authorList>
            <person name="Gong S."/>
        </authorList>
    </citation>
    <scope>NUCLEOTIDE SEQUENCE [LARGE SCALE GENOMIC DNA]</scope>
    <source>
        <strain evidence="5">DO16091913</strain>
        <tissue evidence="5">Muscle</tissue>
    </source>
</reference>
<dbReference type="PROSITE" id="PS00092">
    <property type="entry name" value="N6_MTASE"/>
    <property type="match status" value="1"/>
</dbReference>
<keyword evidence="2" id="KW-0808">Transferase</keyword>
<dbReference type="GO" id="GO:0008276">
    <property type="term" value="F:protein methyltransferase activity"/>
    <property type="evidence" value="ECO:0007669"/>
    <property type="project" value="InterPro"/>
</dbReference>
<sequence>MEQRRLGVPLQHLTGEAPFRHEVLAVGPGVFIPRPETELLAGWAIEQVRTVSDPTVVELCAGSGAISLAIATETAGCRQWAVELSDDALPYLHENLRGTCVDVVHGDMAEALRELDGQVDVVVANPPYIPLEAWESVPAEVRDYDPHMALFSGDDGLDAVRVLKGVAARLLRPGGEVGIEHAEVQHEQIVTLLAAGGTFDRVTDHRDLAGRWRYLTARRTKVSP</sequence>
<dbReference type="Proteomes" id="UP000297703">
    <property type="component" value="Unassembled WGS sequence"/>
</dbReference>
<keyword evidence="3" id="KW-0949">S-adenosyl-L-methionine</keyword>
<evidence type="ECO:0000313" key="5">
    <source>
        <dbReference type="EMBL" id="TFJ95128.1"/>
    </source>
</evidence>
<dbReference type="NCBIfam" id="TIGR03534">
    <property type="entry name" value="RF_mod_PrmC"/>
    <property type="match status" value="1"/>
</dbReference>
<accession>A0A4D9DDG9</accession>
<dbReference type="PANTHER" id="PTHR18895:SF74">
    <property type="entry name" value="MTRF1L RELEASE FACTOR GLUTAMINE METHYLTRANSFERASE"/>
    <property type="match status" value="1"/>
</dbReference>
<evidence type="ECO:0000256" key="1">
    <source>
        <dbReference type="ARBA" id="ARBA00022603"/>
    </source>
</evidence>
<proteinExistence type="predicted"/>
<comment type="caution">
    <text evidence="5">The sequence shown here is derived from an EMBL/GenBank/DDBJ whole genome shotgun (WGS) entry which is preliminary data.</text>
</comment>
<dbReference type="PANTHER" id="PTHR18895">
    <property type="entry name" value="HEMK METHYLTRANSFERASE"/>
    <property type="match status" value="1"/>
</dbReference>
<dbReference type="STRING" id="55544.A0A4D9DDG9"/>
<evidence type="ECO:0000256" key="3">
    <source>
        <dbReference type="ARBA" id="ARBA00022691"/>
    </source>
</evidence>
<protein>
    <submittedName>
        <fullName evidence="5">Ubiquitin-conjugating enzyme E2 28-like</fullName>
    </submittedName>
</protein>
<dbReference type="InterPro" id="IPR019874">
    <property type="entry name" value="RF_methyltr_PrmC"/>
</dbReference>